<dbReference type="EMBL" id="CP109441">
    <property type="protein sequence ID" value="WUV45344.1"/>
    <property type="molecule type" value="Genomic_DNA"/>
</dbReference>
<dbReference type="Proteomes" id="UP001432062">
    <property type="component" value="Chromosome"/>
</dbReference>
<evidence type="ECO:0000313" key="1">
    <source>
        <dbReference type="EMBL" id="WUV45344.1"/>
    </source>
</evidence>
<organism evidence="1 2">
    <name type="scientific">Nocardia vinacea</name>
    <dbReference type="NCBI Taxonomy" id="96468"/>
    <lineage>
        <taxon>Bacteria</taxon>
        <taxon>Bacillati</taxon>
        <taxon>Actinomycetota</taxon>
        <taxon>Actinomycetes</taxon>
        <taxon>Mycobacteriales</taxon>
        <taxon>Nocardiaceae</taxon>
        <taxon>Nocardia</taxon>
    </lineage>
</organism>
<dbReference type="RefSeq" id="WP_329408634.1">
    <property type="nucleotide sequence ID" value="NZ_CP109441.1"/>
</dbReference>
<reference evidence="1" key="1">
    <citation type="submission" date="2022-10" db="EMBL/GenBank/DDBJ databases">
        <title>The complete genomes of actinobacterial strains from the NBC collection.</title>
        <authorList>
            <person name="Joergensen T.S."/>
            <person name="Alvarez Arevalo M."/>
            <person name="Sterndorff E.B."/>
            <person name="Faurdal D."/>
            <person name="Vuksanovic O."/>
            <person name="Mourched A.-S."/>
            <person name="Charusanti P."/>
            <person name="Shaw S."/>
            <person name="Blin K."/>
            <person name="Weber T."/>
        </authorList>
    </citation>
    <scope>NUCLEOTIDE SEQUENCE</scope>
    <source>
        <strain evidence="1">NBC_01482</strain>
    </source>
</reference>
<keyword evidence="2" id="KW-1185">Reference proteome</keyword>
<name>A0ABZ1YQ27_9NOCA</name>
<protein>
    <submittedName>
        <fullName evidence="1">Uncharacterized protein</fullName>
    </submittedName>
</protein>
<accession>A0ABZ1YQ27</accession>
<proteinExistence type="predicted"/>
<sequence>MSERHLGPVTNPMAKRVRDLTERAGRAGYRLVGVPDSSYKWWLLDAEDREPIHSAATLDQIEQWLDE</sequence>
<evidence type="ECO:0000313" key="2">
    <source>
        <dbReference type="Proteomes" id="UP001432062"/>
    </source>
</evidence>
<gene>
    <name evidence="1" type="ORF">OG563_40600</name>
</gene>